<dbReference type="EMBL" id="JAYFSI010000007">
    <property type="protein sequence ID" value="MEA5363509.1"/>
    <property type="molecule type" value="Genomic_DNA"/>
</dbReference>
<name>A0ABU5RCK6_9PSEU</name>
<dbReference type="Proteomes" id="UP001304298">
    <property type="component" value="Unassembled WGS sequence"/>
</dbReference>
<keyword evidence="1" id="KW-1133">Transmembrane helix</keyword>
<keyword evidence="3" id="KW-1185">Reference proteome</keyword>
<organism evidence="2 3">
    <name type="scientific">Amycolatopsis heterodermiae</name>
    <dbReference type="NCBI Taxonomy" id="3110235"/>
    <lineage>
        <taxon>Bacteria</taxon>
        <taxon>Bacillati</taxon>
        <taxon>Actinomycetota</taxon>
        <taxon>Actinomycetes</taxon>
        <taxon>Pseudonocardiales</taxon>
        <taxon>Pseudonocardiaceae</taxon>
        <taxon>Amycolatopsis</taxon>
    </lineage>
</organism>
<feature type="transmembrane region" description="Helical" evidence="1">
    <location>
        <begin position="127"/>
        <end position="148"/>
    </location>
</feature>
<protein>
    <submittedName>
        <fullName evidence="2">DUF4383 domain-containing protein</fullName>
    </submittedName>
</protein>
<feature type="transmembrane region" description="Helical" evidence="1">
    <location>
        <begin position="20"/>
        <end position="42"/>
    </location>
</feature>
<evidence type="ECO:0000313" key="3">
    <source>
        <dbReference type="Proteomes" id="UP001304298"/>
    </source>
</evidence>
<dbReference type="Pfam" id="PF14325">
    <property type="entry name" value="DUF4383"/>
    <property type="match status" value="1"/>
</dbReference>
<sequence length="166" mass="16656">MTHHTATAPEVARRPGLHTALQLVALVIGLGYLALGIGGFLVPGNADAAAGEGFGAPSPQSTLLIFTVGPVLNVLHTLGGLVGLAAARSVSGAALYGLAGSVGFAGLSAFSFLAVTVDIDDRPPFGWADVVLYVITTGVLVALAVLAFRAVRLASNPPAEESTSKL</sequence>
<dbReference type="RefSeq" id="WP_323331630.1">
    <property type="nucleotide sequence ID" value="NZ_JAYFSI010000007.1"/>
</dbReference>
<evidence type="ECO:0000256" key="1">
    <source>
        <dbReference type="SAM" id="Phobius"/>
    </source>
</evidence>
<gene>
    <name evidence="2" type="ORF">VA596_28535</name>
</gene>
<evidence type="ECO:0000313" key="2">
    <source>
        <dbReference type="EMBL" id="MEA5363509.1"/>
    </source>
</evidence>
<reference evidence="2 3" key="1">
    <citation type="submission" date="2023-12" db="EMBL/GenBank/DDBJ databases">
        <title>Amycolatopsis sp. V23-08.</title>
        <authorList>
            <person name="Somphong A."/>
        </authorList>
    </citation>
    <scope>NUCLEOTIDE SEQUENCE [LARGE SCALE GENOMIC DNA]</scope>
    <source>
        <strain evidence="2 3">V23-08</strain>
    </source>
</reference>
<keyword evidence="1" id="KW-0472">Membrane</keyword>
<proteinExistence type="predicted"/>
<accession>A0ABU5RCK6</accession>
<feature type="transmembrane region" description="Helical" evidence="1">
    <location>
        <begin position="62"/>
        <end position="86"/>
    </location>
</feature>
<comment type="caution">
    <text evidence="2">The sequence shown here is derived from an EMBL/GenBank/DDBJ whole genome shotgun (WGS) entry which is preliminary data.</text>
</comment>
<feature type="transmembrane region" description="Helical" evidence="1">
    <location>
        <begin position="93"/>
        <end position="115"/>
    </location>
</feature>
<keyword evidence="1" id="KW-0812">Transmembrane</keyword>